<dbReference type="InterPro" id="IPR011701">
    <property type="entry name" value="MFS"/>
</dbReference>
<dbReference type="SUPFAM" id="SSF103473">
    <property type="entry name" value="MFS general substrate transporter"/>
    <property type="match status" value="1"/>
</dbReference>
<keyword evidence="3 6" id="KW-0812">Transmembrane</keyword>
<dbReference type="PANTHER" id="PTHR43124">
    <property type="entry name" value="PURINE EFFLUX PUMP PBUE"/>
    <property type="match status" value="1"/>
</dbReference>
<evidence type="ECO:0000259" key="7">
    <source>
        <dbReference type="PROSITE" id="PS50850"/>
    </source>
</evidence>
<dbReference type="eggNOG" id="COG2814">
    <property type="taxonomic scope" value="Bacteria"/>
</dbReference>
<sequence>MIRSWFAVSAVAIGTFSVVTSEMVPVGLLPVIGADLGAAEGTTGLTVTVPGLVAALGAPAVAVLIGRWDRRHVLCALMALLAAANLLSALAPALPLLLAARVLVGLCIGGFWTIAAGLGARLVPERSAGLATSLVFSGIAAASVLGVPAGTLVGQFAGWRAAFLAVGVLALVVLAALLVLLPPLPGGGSVRLTGARRLRIPLVVTMLLVPGHFAAYTYVRPLLEQRSGVAADSISVLLLVYGVAGICGTFLAGALTRRSARGTVLGLSALIAAVLALLVLFGAGQPAAIGLLVLWGLGYGGVSVSLQTWLHTVAPDMPETGSALFTAAFNLAIALGALAGGTVLDGLGPVAVLVLGCALTALAALVSANPTRESRSAARESRSGARESRSAVG</sequence>
<accession>W5W5K1</accession>
<dbReference type="KEGG" id="kal:KALB_2687"/>
<evidence type="ECO:0000313" key="8">
    <source>
        <dbReference type="EMBL" id="AHH96055.1"/>
    </source>
</evidence>
<dbReference type="GO" id="GO:0022857">
    <property type="term" value="F:transmembrane transporter activity"/>
    <property type="evidence" value="ECO:0007669"/>
    <property type="project" value="InterPro"/>
</dbReference>
<feature type="transmembrane region" description="Helical" evidence="6">
    <location>
        <begin position="350"/>
        <end position="369"/>
    </location>
</feature>
<feature type="domain" description="Major facilitator superfamily (MFS) profile" evidence="7">
    <location>
        <begin position="7"/>
        <end position="375"/>
    </location>
</feature>
<feature type="transmembrane region" description="Helical" evidence="6">
    <location>
        <begin position="73"/>
        <end position="92"/>
    </location>
</feature>
<evidence type="ECO:0000313" key="9">
    <source>
        <dbReference type="Proteomes" id="UP000019225"/>
    </source>
</evidence>
<dbReference type="HOGENOM" id="CLU_001265_61_2_11"/>
<dbReference type="PANTHER" id="PTHR43124:SF3">
    <property type="entry name" value="CHLORAMPHENICOL EFFLUX PUMP RV0191"/>
    <property type="match status" value="1"/>
</dbReference>
<protein>
    <submittedName>
        <fullName evidence="8">Integral membrane transport protein</fullName>
    </submittedName>
</protein>
<feature type="transmembrane region" description="Helical" evidence="6">
    <location>
        <begin position="45"/>
        <end position="66"/>
    </location>
</feature>
<dbReference type="AlphaFoldDB" id="W5W5K1"/>
<comment type="subcellular location">
    <subcellularLocation>
        <location evidence="1">Cell membrane</location>
        <topology evidence="1">Multi-pass membrane protein</topology>
    </subcellularLocation>
</comment>
<organism evidence="8 9">
    <name type="scientific">Kutzneria albida DSM 43870</name>
    <dbReference type="NCBI Taxonomy" id="1449976"/>
    <lineage>
        <taxon>Bacteria</taxon>
        <taxon>Bacillati</taxon>
        <taxon>Actinomycetota</taxon>
        <taxon>Actinomycetes</taxon>
        <taxon>Pseudonocardiales</taxon>
        <taxon>Pseudonocardiaceae</taxon>
        <taxon>Kutzneria</taxon>
    </lineage>
</organism>
<keyword evidence="9" id="KW-1185">Reference proteome</keyword>
<dbReference type="Pfam" id="PF07690">
    <property type="entry name" value="MFS_1"/>
    <property type="match status" value="1"/>
</dbReference>
<dbReference type="PROSITE" id="PS50850">
    <property type="entry name" value="MFS"/>
    <property type="match status" value="1"/>
</dbReference>
<feature type="transmembrane region" description="Helical" evidence="6">
    <location>
        <begin position="161"/>
        <end position="181"/>
    </location>
</feature>
<feature type="transmembrane region" description="Helical" evidence="6">
    <location>
        <begin position="202"/>
        <end position="219"/>
    </location>
</feature>
<dbReference type="GO" id="GO:0005886">
    <property type="term" value="C:plasma membrane"/>
    <property type="evidence" value="ECO:0007669"/>
    <property type="project" value="UniProtKB-SubCell"/>
</dbReference>
<gene>
    <name evidence="8" type="ORF">KALB_2687</name>
</gene>
<evidence type="ECO:0000256" key="4">
    <source>
        <dbReference type="ARBA" id="ARBA00022989"/>
    </source>
</evidence>
<dbReference type="InterPro" id="IPR020846">
    <property type="entry name" value="MFS_dom"/>
</dbReference>
<feature type="transmembrane region" description="Helical" evidence="6">
    <location>
        <begin position="262"/>
        <end position="281"/>
    </location>
</feature>
<keyword evidence="5 6" id="KW-0472">Membrane</keyword>
<feature type="transmembrane region" description="Helical" evidence="6">
    <location>
        <begin position="287"/>
        <end position="310"/>
    </location>
</feature>
<evidence type="ECO:0000256" key="6">
    <source>
        <dbReference type="SAM" id="Phobius"/>
    </source>
</evidence>
<dbReference type="STRING" id="1449976.KALB_2687"/>
<keyword evidence="2" id="KW-1003">Cell membrane</keyword>
<evidence type="ECO:0000256" key="5">
    <source>
        <dbReference type="ARBA" id="ARBA00023136"/>
    </source>
</evidence>
<feature type="transmembrane region" description="Helical" evidence="6">
    <location>
        <begin position="234"/>
        <end position="255"/>
    </location>
</feature>
<dbReference type="CDD" id="cd17324">
    <property type="entry name" value="MFS_NepI_like"/>
    <property type="match status" value="1"/>
</dbReference>
<dbReference type="InterPro" id="IPR036259">
    <property type="entry name" value="MFS_trans_sf"/>
</dbReference>
<keyword evidence="4 6" id="KW-1133">Transmembrane helix</keyword>
<dbReference type="Gene3D" id="1.20.1250.20">
    <property type="entry name" value="MFS general substrate transporter like domains"/>
    <property type="match status" value="1"/>
</dbReference>
<feature type="transmembrane region" description="Helical" evidence="6">
    <location>
        <begin position="322"/>
        <end position="344"/>
    </location>
</feature>
<feature type="transmembrane region" description="Helical" evidence="6">
    <location>
        <begin position="130"/>
        <end position="149"/>
    </location>
</feature>
<dbReference type="InterPro" id="IPR050189">
    <property type="entry name" value="MFS_Efflux_Transporters"/>
</dbReference>
<evidence type="ECO:0000256" key="2">
    <source>
        <dbReference type="ARBA" id="ARBA00022475"/>
    </source>
</evidence>
<proteinExistence type="predicted"/>
<feature type="transmembrane region" description="Helical" evidence="6">
    <location>
        <begin position="98"/>
        <end position="118"/>
    </location>
</feature>
<evidence type="ECO:0000256" key="1">
    <source>
        <dbReference type="ARBA" id="ARBA00004651"/>
    </source>
</evidence>
<evidence type="ECO:0000256" key="3">
    <source>
        <dbReference type="ARBA" id="ARBA00022692"/>
    </source>
</evidence>
<name>W5W5K1_9PSEU</name>
<dbReference type="Proteomes" id="UP000019225">
    <property type="component" value="Chromosome"/>
</dbReference>
<dbReference type="EMBL" id="CP007155">
    <property type="protein sequence ID" value="AHH96055.1"/>
    <property type="molecule type" value="Genomic_DNA"/>
</dbReference>
<reference evidence="8 9" key="1">
    <citation type="journal article" date="2014" name="BMC Genomics">
        <title>Complete genome sequence of producer of the glycopeptide antibiotic Aculeximycin Kutzneria albida DSM 43870T, a representative of minor genus of Pseudonocardiaceae.</title>
        <authorList>
            <person name="Rebets Y."/>
            <person name="Tokovenko B."/>
            <person name="Lushchyk I."/>
            <person name="Ruckert C."/>
            <person name="Zaburannyi N."/>
            <person name="Bechthold A."/>
            <person name="Kalinowski J."/>
            <person name="Luzhetskyy A."/>
        </authorList>
    </citation>
    <scope>NUCLEOTIDE SEQUENCE [LARGE SCALE GENOMIC DNA]</scope>
    <source>
        <strain evidence="8">DSM 43870</strain>
    </source>
</reference>
<dbReference type="RefSeq" id="WP_063750741.1">
    <property type="nucleotide sequence ID" value="NZ_CP007155.1"/>
</dbReference>
<dbReference type="PATRIC" id="fig|1449976.3.peg.2695"/>